<proteinExistence type="predicted"/>
<evidence type="ECO:0000313" key="1">
    <source>
        <dbReference type="EMBL" id="JAD21337.1"/>
    </source>
</evidence>
<name>A0A0A8YDY4_ARUDO</name>
<reference evidence="1" key="1">
    <citation type="submission" date="2014-09" db="EMBL/GenBank/DDBJ databases">
        <authorList>
            <person name="Magalhaes I.L.F."/>
            <person name="Oliveira U."/>
            <person name="Santos F.R."/>
            <person name="Vidigal T.H.D.A."/>
            <person name="Brescovit A.D."/>
            <person name="Santos A.J."/>
        </authorList>
    </citation>
    <scope>NUCLEOTIDE SEQUENCE</scope>
    <source>
        <tissue evidence="1">Shoot tissue taken approximately 20 cm above the soil surface</tissue>
    </source>
</reference>
<dbReference type="AlphaFoldDB" id="A0A0A8YDY4"/>
<reference evidence="1" key="2">
    <citation type="journal article" date="2015" name="Data Brief">
        <title>Shoot transcriptome of the giant reed, Arundo donax.</title>
        <authorList>
            <person name="Barrero R.A."/>
            <person name="Guerrero F.D."/>
            <person name="Moolhuijzen P."/>
            <person name="Goolsby J.A."/>
            <person name="Tidwell J."/>
            <person name="Bellgard S.E."/>
            <person name="Bellgard M.I."/>
        </authorList>
    </citation>
    <scope>NUCLEOTIDE SEQUENCE</scope>
    <source>
        <tissue evidence="1">Shoot tissue taken approximately 20 cm above the soil surface</tissue>
    </source>
</reference>
<dbReference type="EMBL" id="GBRH01276558">
    <property type="protein sequence ID" value="JAD21337.1"/>
    <property type="molecule type" value="Transcribed_RNA"/>
</dbReference>
<accession>A0A0A8YDY4</accession>
<sequence length="18" mass="1862">MPPLLAHTWNGFCCGAGS</sequence>
<protein>
    <submittedName>
        <fullName evidence="1">Uncharacterized protein</fullName>
    </submittedName>
</protein>
<organism evidence="1">
    <name type="scientific">Arundo donax</name>
    <name type="common">Giant reed</name>
    <name type="synonym">Donax arundinaceus</name>
    <dbReference type="NCBI Taxonomy" id="35708"/>
    <lineage>
        <taxon>Eukaryota</taxon>
        <taxon>Viridiplantae</taxon>
        <taxon>Streptophyta</taxon>
        <taxon>Embryophyta</taxon>
        <taxon>Tracheophyta</taxon>
        <taxon>Spermatophyta</taxon>
        <taxon>Magnoliopsida</taxon>
        <taxon>Liliopsida</taxon>
        <taxon>Poales</taxon>
        <taxon>Poaceae</taxon>
        <taxon>PACMAD clade</taxon>
        <taxon>Arundinoideae</taxon>
        <taxon>Arundineae</taxon>
        <taxon>Arundo</taxon>
    </lineage>
</organism>